<evidence type="ECO:0000256" key="1">
    <source>
        <dbReference type="SAM" id="MobiDB-lite"/>
    </source>
</evidence>
<feature type="compositionally biased region" description="Polar residues" evidence="1">
    <location>
        <begin position="84"/>
        <end position="100"/>
    </location>
</feature>
<name>A0A3B3SZQ2_9TELE</name>
<sequence length="209" mass="23017">MCAVSNGLVTLRRKVPSRRVRDALSPPVQLLQVNRADRQSEMRSSKSLGDLKGSPFKGAEKTRKHSTGSVRTGRSSPPPGSVPEEQQQIARQGSYTSINSEGEFIPETPEQNILDPFRSLEDSLSDDCDSLDQTLDSPPFPQTGRDSNYPSFSYEYKGRRCGMVGTVTPRGPVTALWLRPPAGRPLNRPRFVSASRFQASRPANERTAA</sequence>
<keyword evidence="3" id="KW-1185">Reference proteome</keyword>
<dbReference type="Ensembl" id="ENSPKIT00000016835.1">
    <property type="protein sequence ID" value="ENSPKIP00000035895.1"/>
    <property type="gene ID" value="ENSPKIG00000014673.1"/>
</dbReference>
<organism evidence="2 3">
    <name type="scientific">Paramormyrops kingsleyae</name>
    <dbReference type="NCBI Taxonomy" id="1676925"/>
    <lineage>
        <taxon>Eukaryota</taxon>
        <taxon>Metazoa</taxon>
        <taxon>Chordata</taxon>
        <taxon>Craniata</taxon>
        <taxon>Vertebrata</taxon>
        <taxon>Euteleostomi</taxon>
        <taxon>Actinopterygii</taxon>
        <taxon>Neopterygii</taxon>
        <taxon>Teleostei</taxon>
        <taxon>Osteoglossocephala</taxon>
        <taxon>Osteoglossomorpha</taxon>
        <taxon>Osteoglossiformes</taxon>
        <taxon>Mormyridae</taxon>
        <taxon>Paramormyrops</taxon>
    </lineage>
</organism>
<protein>
    <submittedName>
        <fullName evidence="2">Uncharacterized protein</fullName>
    </submittedName>
</protein>
<proteinExistence type="predicted"/>
<accession>A0A3B3SZQ2</accession>
<evidence type="ECO:0000313" key="3">
    <source>
        <dbReference type="Proteomes" id="UP000261540"/>
    </source>
</evidence>
<evidence type="ECO:0000313" key="2">
    <source>
        <dbReference type="Ensembl" id="ENSPKIP00000035895.1"/>
    </source>
</evidence>
<feature type="compositionally biased region" description="Basic and acidic residues" evidence="1">
    <location>
        <begin position="35"/>
        <end position="44"/>
    </location>
</feature>
<dbReference type="GeneTree" id="ENSGT00940000164858"/>
<dbReference type="STRING" id="1676925.ENSPKIP00000035895"/>
<dbReference type="AlphaFoldDB" id="A0A3B3SZQ2"/>
<reference evidence="2" key="2">
    <citation type="submission" date="2025-09" db="UniProtKB">
        <authorList>
            <consortium name="Ensembl"/>
        </authorList>
    </citation>
    <scope>IDENTIFICATION</scope>
</reference>
<reference evidence="2" key="1">
    <citation type="submission" date="2025-08" db="UniProtKB">
        <authorList>
            <consortium name="Ensembl"/>
        </authorList>
    </citation>
    <scope>IDENTIFICATION</scope>
</reference>
<feature type="region of interest" description="Disordered" evidence="1">
    <location>
        <begin position="15"/>
        <end position="151"/>
    </location>
</feature>
<dbReference type="Proteomes" id="UP000261540">
    <property type="component" value="Unplaced"/>
</dbReference>